<sequence length="157" mass="17195">MPDRHTRGLVQDINVRDVAAIHLVGSGLTGVPERGVTLTDRRRIGRFLSALGQAVENPAPKPANPGFPGVSADVLEIHFKPGAGRMQGPLTLPFFADWPGYTFCAEFQDALRDAGIPKGWQKPNPVQEIHEVYHGRTVVRCFPVPDTSLDGLRVEHQ</sequence>
<protein>
    <submittedName>
        <fullName evidence="1">Uncharacterized protein</fullName>
    </submittedName>
</protein>
<gene>
    <name evidence="1" type="ORF">AVDCRST_MAG63-4118</name>
</gene>
<evidence type="ECO:0000313" key="1">
    <source>
        <dbReference type="EMBL" id="CAA9288064.1"/>
    </source>
</evidence>
<name>A0A6J4JUM5_9BACT</name>
<dbReference type="AlphaFoldDB" id="A0A6J4JUM5"/>
<accession>A0A6J4JUM5</accession>
<organism evidence="1">
    <name type="scientific">uncultured Armatimonadetes bacterium</name>
    <dbReference type="NCBI Taxonomy" id="157466"/>
    <lineage>
        <taxon>Bacteria</taxon>
        <taxon>Bacillati</taxon>
        <taxon>Armatimonadota</taxon>
        <taxon>environmental samples</taxon>
    </lineage>
</organism>
<reference evidence="1" key="1">
    <citation type="submission" date="2020-02" db="EMBL/GenBank/DDBJ databases">
        <authorList>
            <person name="Meier V. D."/>
        </authorList>
    </citation>
    <scope>NUCLEOTIDE SEQUENCE</scope>
    <source>
        <strain evidence="1">AVDCRST_MAG63</strain>
    </source>
</reference>
<proteinExistence type="predicted"/>
<dbReference type="EMBL" id="CADCTO010000569">
    <property type="protein sequence ID" value="CAA9288064.1"/>
    <property type="molecule type" value="Genomic_DNA"/>
</dbReference>